<evidence type="ECO:0008006" key="6">
    <source>
        <dbReference type="Google" id="ProtNLM"/>
    </source>
</evidence>
<keyword evidence="1" id="KW-0677">Repeat</keyword>
<gene>
    <name evidence="4" type="ORF">CYCCA115_LOCUS20858</name>
</gene>
<evidence type="ECO:0000256" key="2">
    <source>
        <dbReference type="ARBA" id="ARBA00022803"/>
    </source>
</evidence>
<reference evidence="4" key="1">
    <citation type="submission" date="2023-08" db="EMBL/GenBank/DDBJ databases">
        <authorList>
            <person name="Audoor S."/>
            <person name="Bilcke G."/>
        </authorList>
    </citation>
    <scope>NUCLEOTIDE SEQUENCE</scope>
</reference>
<dbReference type="InterPro" id="IPR019734">
    <property type="entry name" value="TPR_rpt"/>
</dbReference>
<keyword evidence="5" id="KW-1185">Reference proteome</keyword>
<dbReference type="PROSITE" id="PS50005">
    <property type="entry name" value="TPR"/>
    <property type="match status" value="1"/>
</dbReference>
<dbReference type="PANTHER" id="PTHR45641">
    <property type="entry name" value="TETRATRICOPEPTIDE REPEAT PROTEIN (AFU_ORTHOLOGUE AFUA_6G03870)"/>
    <property type="match status" value="1"/>
</dbReference>
<evidence type="ECO:0000313" key="4">
    <source>
        <dbReference type="EMBL" id="CAJ1964917.1"/>
    </source>
</evidence>
<evidence type="ECO:0000313" key="5">
    <source>
        <dbReference type="Proteomes" id="UP001295423"/>
    </source>
</evidence>
<evidence type="ECO:0000256" key="1">
    <source>
        <dbReference type="ARBA" id="ARBA00022737"/>
    </source>
</evidence>
<evidence type="ECO:0000256" key="3">
    <source>
        <dbReference type="PROSITE-ProRule" id="PRU00339"/>
    </source>
</evidence>
<dbReference type="Pfam" id="PF13181">
    <property type="entry name" value="TPR_8"/>
    <property type="match status" value="1"/>
</dbReference>
<dbReference type="SMART" id="SM00028">
    <property type="entry name" value="TPR"/>
    <property type="match status" value="4"/>
</dbReference>
<feature type="repeat" description="TPR" evidence="3">
    <location>
        <begin position="49"/>
        <end position="82"/>
    </location>
</feature>
<dbReference type="AlphaFoldDB" id="A0AAD2PX48"/>
<protein>
    <recommendedName>
        <fullName evidence="6">Kinesin light chain</fullName>
    </recommendedName>
</protein>
<organism evidence="4 5">
    <name type="scientific">Cylindrotheca closterium</name>
    <dbReference type="NCBI Taxonomy" id="2856"/>
    <lineage>
        <taxon>Eukaryota</taxon>
        <taxon>Sar</taxon>
        <taxon>Stramenopiles</taxon>
        <taxon>Ochrophyta</taxon>
        <taxon>Bacillariophyta</taxon>
        <taxon>Bacillariophyceae</taxon>
        <taxon>Bacillariophycidae</taxon>
        <taxon>Bacillariales</taxon>
        <taxon>Bacillariaceae</taxon>
        <taxon>Cylindrotheca</taxon>
    </lineage>
</organism>
<dbReference type="PANTHER" id="PTHR45641:SF1">
    <property type="entry name" value="AAA+ ATPASE DOMAIN-CONTAINING PROTEIN"/>
    <property type="match status" value="1"/>
</dbReference>
<dbReference type="SUPFAM" id="SSF48452">
    <property type="entry name" value="TPR-like"/>
    <property type="match status" value="1"/>
</dbReference>
<dbReference type="Proteomes" id="UP001295423">
    <property type="component" value="Unassembled WGS sequence"/>
</dbReference>
<dbReference type="EMBL" id="CAKOGP040002202">
    <property type="protein sequence ID" value="CAJ1964917.1"/>
    <property type="molecule type" value="Genomic_DNA"/>
</dbReference>
<name>A0AAD2PX48_9STRA</name>
<accession>A0AAD2PX48</accession>
<keyword evidence="2 3" id="KW-0802">TPR repeat</keyword>
<dbReference type="Gene3D" id="1.25.40.10">
    <property type="entry name" value="Tetratricopeptide repeat domain"/>
    <property type="match status" value="2"/>
</dbReference>
<sequence>MSKESRQGTSENLASQLIAQGQYEQAESLLRILLQCRLNVFGDCDVETASAYKMLGYVLDRQGKYEEAIQHYECALNSYNEASAHGSVHPDADFVYACITKLYRMTKQYDKALEKSICQLGIRAKILGETHPKTALALHNVAICHFDLGSHSQALNMLNQVLIVQQNAGSNDTHGIAAVYTTMAKILVHQKRFGKAMEIYERVLTHQVQVLGQCSPAVALTYRNIGLAYESQSNTMAAWQTVIKALAIQTKLIEDNNPIAAWRLQCQENTGSIDVLRAEANRTLQIVQILEKRMAMAMSSTPQQPQQLQATNLAFESTMLDASAPPTPDSQ</sequence>
<comment type="caution">
    <text evidence="4">The sequence shown here is derived from an EMBL/GenBank/DDBJ whole genome shotgun (WGS) entry which is preliminary data.</text>
</comment>
<dbReference type="InterPro" id="IPR011990">
    <property type="entry name" value="TPR-like_helical_dom_sf"/>
</dbReference>
<dbReference type="Pfam" id="PF13424">
    <property type="entry name" value="TPR_12"/>
    <property type="match status" value="2"/>
</dbReference>
<dbReference type="PROSITE" id="PS50293">
    <property type="entry name" value="TPR_REGION"/>
    <property type="match status" value="1"/>
</dbReference>
<proteinExistence type="predicted"/>